<dbReference type="Gene3D" id="1.10.357.10">
    <property type="entry name" value="Tetracycline Repressor, domain 2"/>
    <property type="match status" value="1"/>
</dbReference>
<sequence>MELRERELTKLAALAAAMAEALRGRGVSEPAASLTAETGIAVFKVAFARRVGEPGQPDLPGILHTLTEELRNVFTERAPV</sequence>
<keyword evidence="2" id="KW-1185">Reference proteome</keyword>
<evidence type="ECO:0000313" key="1">
    <source>
        <dbReference type="EMBL" id="MBB4941825.1"/>
    </source>
</evidence>
<organism evidence="1 2">
    <name type="scientific">Streptosporangium album</name>
    <dbReference type="NCBI Taxonomy" id="47479"/>
    <lineage>
        <taxon>Bacteria</taxon>
        <taxon>Bacillati</taxon>
        <taxon>Actinomycetota</taxon>
        <taxon>Actinomycetes</taxon>
        <taxon>Streptosporangiales</taxon>
        <taxon>Streptosporangiaceae</taxon>
        <taxon>Streptosporangium</taxon>
    </lineage>
</organism>
<dbReference type="EMBL" id="JACHJU010000003">
    <property type="protein sequence ID" value="MBB4941825.1"/>
    <property type="molecule type" value="Genomic_DNA"/>
</dbReference>
<dbReference type="Proteomes" id="UP000534286">
    <property type="component" value="Unassembled WGS sequence"/>
</dbReference>
<name>A0A7W7S133_9ACTN</name>
<dbReference type="AlphaFoldDB" id="A0A7W7S133"/>
<dbReference type="RefSeq" id="WP_184757927.1">
    <property type="nucleotide sequence ID" value="NZ_BAABEK010000066.1"/>
</dbReference>
<comment type="caution">
    <text evidence="1">The sequence shown here is derived from an EMBL/GenBank/DDBJ whole genome shotgun (WGS) entry which is preliminary data.</text>
</comment>
<reference evidence="1 2" key="1">
    <citation type="submission" date="2020-08" db="EMBL/GenBank/DDBJ databases">
        <title>Sequencing the genomes of 1000 actinobacteria strains.</title>
        <authorList>
            <person name="Klenk H.-P."/>
        </authorList>
    </citation>
    <scope>NUCLEOTIDE SEQUENCE [LARGE SCALE GENOMIC DNA]</scope>
    <source>
        <strain evidence="1 2">DSM 43023</strain>
    </source>
</reference>
<evidence type="ECO:0008006" key="3">
    <source>
        <dbReference type="Google" id="ProtNLM"/>
    </source>
</evidence>
<proteinExistence type="predicted"/>
<evidence type="ECO:0000313" key="2">
    <source>
        <dbReference type="Proteomes" id="UP000534286"/>
    </source>
</evidence>
<gene>
    <name evidence="1" type="ORF">FHR32_006211</name>
</gene>
<protein>
    <recommendedName>
        <fullName evidence="3">MftR C-terminal domain-containing protein</fullName>
    </recommendedName>
</protein>
<accession>A0A7W7S133</accession>